<proteinExistence type="predicted"/>
<dbReference type="PANTHER" id="PTHR43124">
    <property type="entry name" value="PURINE EFFLUX PUMP PBUE"/>
    <property type="match status" value="1"/>
</dbReference>
<feature type="transmembrane region" description="Helical" evidence="6">
    <location>
        <begin position="340"/>
        <end position="362"/>
    </location>
</feature>
<feature type="transmembrane region" description="Helical" evidence="6">
    <location>
        <begin position="84"/>
        <end position="103"/>
    </location>
</feature>
<keyword evidence="5 6" id="KW-0472">Membrane</keyword>
<dbReference type="Gene3D" id="1.20.1250.20">
    <property type="entry name" value="MFS general substrate transporter like domains"/>
    <property type="match status" value="1"/>
</dbReference>
<dbReference type="AlphaFoldDB" id="A0A4Q7M939"/>
<dbReference type="InterPro" id="IPR050189">
    <property type="entry name" value="MFS_Efflux_Transporters"/>
</dbReference>
<name>A0A4Q7M939_9MICO</name>
<dbReference type="InterPro" id="IPR036259">
    <property type="entry name" value="MFS_trans_sf"/>
</dbReference>
<dbReference type="GO" id="GO:0005886">
    <property type="term" value="C:plasma membrane"/>
    <property type="evidence" value="ECO:0007669"/>
    <property type="project" value="UniProtKB-SubCell"/>
</dbReference>
<organism evidence="8 9">
    <name type="scientific">Agromyces ramosus</name>
    <dbReference type="NCBI Taxonomy" id="33879"/>
    <lineage>
        <taxon>Bacteria</taxon>
        <taxon>Bacillati</taxon>
        <taxon>Actinomycetota</taxon>
        <taxon>Actinomycetes</taxon>
        <taxon>Micrococcales</taxon>
        <taxon>Microbacteriaceae</taxon>
        <taxon>Agromyces</taxon>
    </lineage>
</organism>
<dbReference type="Proteomes" id="UP000293289">
    <property type="component" value="Unassembled WGS sequence"/>
</dbReference>
<evidence type="ECO:0000256" key="3">
    <source>
        <dbReference type="ARBA" id="ARBA00022692"/>
    </source>
</evidence>
<feature type="transmembrane region" description="Helical" evidence="6">
    <location>
        <begin position="109"/>
        <end position="130"/>
    </location>
</feature>
<feature type="transmembrane region" description="Helical" evidence="6">
    <location>
        <begin position="14"/>
        <end position="32"/>
    </location>
</feature>
<protein>
    <submittedName>
        <fullName evidence="8">Putative MFS family arabinose efflux permease</fullName>
    </submittedName>
</protein>
<sequence>MSVTESARVRAPRLPWPGLLMLAAGVFLSITIEMLPTGLLPEMSGGLGVAEPFIGLLMSVFAFTVVITSTPLTALTSRMPRHGLLVAVLAVLGLTTLASAFVPEYWMLVAVRIVGGVAHGLFWAIVAAYAARLVPEGQIGRAVSVTLGGGTLALVAGVPATTVLGQALGWRPVFAIVAGLTLAGALAVWRFLPRVATEPGATAARFRRGDVALGPVLLVSGITAATMLGQYAVFTYVAPLITEVVGLSAGAVGPLLLVYGITGALGLVVAGSPLARRADRAMLAAMALAAAALVVLGLAPGVVPSLLAFAVWGLAFGAIPPLLQTRLLQATPARQRDAASALYTTAFNVGIGGGALVGAVLFERVGVQSLPLVYAVVLVAVALVLVADAARRARQVRSTTAMETGPVRPSTA</sequence>
<evidence type="ECO:0000256" key="2">
    <source>
        <dbReference type="ARBA" id="ARBA00022475"/>
    </source>
</evidence>
<keyword evidence="2" id="KW-1003">Cell membrane</keyword>
<dbReference type="InterPro" id="IPR020846">
    <property type="entry name" value="MFS_dom"/>
</dbReference>
<reference evidence="8 9" key="1">
    <citation type="submission" date="2019-02" db="EMBL/GenBank/DDBJ databases">
        <title>Genomic Encyclopedia of Type Strains, Phase IV (KMG-IV): sequencing the most valuable type-strain genomes for metagenomic binning, comparative biology and taxonomic classification.</title>
        <authorList>
            <person name="Goeker M."/>
        </authorList>
    </citation>
    <scope>NUCLEOTIDE SEQUENCE [LARGE SCALE GENOMIC DNA]</scope>
    <source>
        <strain evidence="8 9">DSM 43045</strain>
    </source>
</reference>
<comment type="subcellular location">
    <subcellularLocation>
        <location evidence="1">Cell membrane</location>
        <topology evidence="1">Multi-pass membrane protein</topology>
    </subcellularLocation>
</comment>
<feature type="domain" description="Major facilitator superfamily (MFS) profile" evidence="7">
    <location>
        <begin position="18"/>
        <end position="392"/>
    </location>
</feature>
<feature type="transmembrane region" description="Helical" evidence="6">
    <location>
        <begin position="212"/>
        <end position="233"/>
    </location>
</feature>
<comment type="caution">
    <text evidence="8">The sequence shown here is derived from an EMBL/GenBank/DDBJ whole genome shotgun (WGS) entry which is preliminary data.</text>
</comment>
<evidence type="ECO:0000259" key="7">
    <source>
        <dbReference type="PROSITE" id="PS50850"/>
    </source>
</evidence>
<evidence type="ECO:0000256" key="4">
    <source>
        <dbReference type="ARBA" id="ARBA00022989"/>
    </source>
</evidence>
<evidence type="ECO:0000313" key="8">
    <source>
        <dbReference type="EMBL" id="RZS64151.1"/>
    </source>
</evidence>
<keyword evidence="4 6" id="KW-1133">Transmembrane helix</keyword>
<accession>A0A4Q7M939</accession>
<feature type="transmembrane region" description="Helical" evidence="6">
    <location>
        <begin position="245"/>
        <end position="269"/>
    </location>
</feature>
<feature type="transmembrane region" description="Helical" evidence="6">
    <location>
        <begin position="142"/>
        <end position="161"/>
    </location>
</feature>
<dbReference type="CDD" id="cd17324">
    <property type="entry name" value="MFS_NepI_like"/>
    <property type="match status" value="1"/>
</dbReference>
<feature type="transmembrane region" description="Helical" evidence="6">
    <location>
        <begin position="309"/>
        <end position="328"/>
    </location>
</feature>
<dbReference type="OrthoDB" id="2810795at2"/>
<dbReference type="PROSITE" id="PS50850">
    <property type="entry name" value="MFS"/>
    <property type="match status" value="1"/>
</dbReference>
<dbReference type="InterPro" id="IPR011701">
    <property type="entry name" value="MFS"/>
</dbReference>
<dbReference type="Pfam" id="PF07690">
    <property type="entry name" value="MFS_1"/>
    <property type="match status" value="1"/>
</dbReference>
<feature type="transmembrane region" description="Helical" evidence="6">
    <location>
        <begin position="52"/>
        <end position="72"/>
    </location>
</feature>
<evidence type="ECO:0000256" key="5">
    <source>
        <dbReference type="ARBA" id="ARBA00023136"/>
    </source>
</evidence>
<evidence type="ECO:0000313" key="9">
    <source>
        <dbReference type="Proteomes" id="UP000293289"/>
    </source>
</evidence>
<dbReference type="EMBL" id="SGWY01000003">
    <property type="protein sequence ID" value="RZS64151.1"/>
    <property type="molecule type" value="Genomic_DNA"/>
</dbReference>
<evidence type="ECO:0000256" key="1">
    <source>
        <dbReference type="ARBA" id="ARBA00004651"/>
    </source>
</evidence>
<feature type="transmembrane region" description="Helical" evidence="6">
    <location>
        <begin position="281"/>
        <end position="303"/>
    </location>
</feature>
<evidence type="ECO:0000256" key="6">
    <source>
        <dbReference type="SAM" id="Phobius"/>
    </source>
</evidence>
<feature type="transmembrane region" description="Helical" evidence="6">
    <location>
        <begin position="368"/>
        <end position="387"/>
    </location>
</feature>
<dbReference type="SUPFAM" id="SSF103473">
    <property type="entry name" value="MFS general substrate transporter"/>
    <property type="match status" value="1"/>
</dbReference>
<dbReference type="PANTHER" id="PTHR43124:SF3">
    <property type="entry name" value="CHLORAMPHENICOL EFFLUX PUMP RV0191"/>
    <property type="match status" value="1"/>
</dbReference>
<keyword evidence="3 6" id="KW-0812">Transmembrane</keyword>
<keyword evidence="9" id="KW-1185">Reference proteome</keyword>
<feature type="transmembrane region" description="Helical" evidence="6">
    <location>
        <begin position="173"/>
        <end position="192"/>
    </location>
</feature>
<dbReference type="GO" id="GO:0022857">
    <property type="term" value="F:transmembrane transporter activity"/>
    <property type="evidence" value="ECO:0007669"/>
    <property type="project" value="InterPro"/>
</dbReference>
<dbReference type="RefSeq" id="WP_130353426.1">
    <property type="nucleotide sequence ID" value="NZ_SGWY01000003.1"/>
</dbReference>
<gene>
    <name evidence="8" type="ORF">EV187_2531</name>
</gene>